<dbReference type="RefSeq" id="WP_185194166.1">
    <property type="nucleotide sequence ID" value="NZ_JACKXD010000007.1"/>
</dbReference>
<reference evidence="3 4" key="1">
    <citation type="submission" date="2020-08" db="EMBL/GenBank/DDBJ databases">
        <authorList>
            <person name="Seo M.-J."/>
        </authorList>
    </citation>
    <scope>NUCLEOTIDE SEQUENCE [LARGE SCALE GENOMIC DNA]</scope>
    <source>
        <strain evidence="3 4">MBLA0160</strain>
    </source>
</reference>
<evidence type="ECO:0000256" key="1">
    <source>
        <dbReference type="SAM" id="MobiDB-lite"/>
    </source>
</evidence>
<gene>
    <name evidence="3" type="ORF">H5V44_16130</name>
</gene>
<accession>A0A7J9SMJ9</accession>
<feature type="region of interest" description="Disordered" evidence="1">
    <location>
        <begin position="307"/>
        <end position="337"/>
    </location>
</feature>
<evidence type="ECO:0000313" key="3">
    <source>
        <dbReference type="EMBL" id="MBB6647792.1"/>
    </source>
</evidence>
<evidence type="ECO:0000313" key="4">
    <source>
        <dbReference type="Proteomes" id="UP000546257"/>
    </source>
</evidence>
<feature type="compositionally biased region" description="Basic and acidic residues" evidence="1">
    <location>
        <begin position="377"/>
        <end position="397"/>
    </location>
</feature>
<dbReference type="AlphaFoldDB" id="A0A7J9SMJ9"/>
<comment type="caution">
    <text evidence="3">The sequence shown here is derived from an EMBL/GenBank/DDBJ whole genome shotgun (WGS) entry which is preliminary data.</text>
</comment>
<protein>
    <recommendedName>
        <fullName evidence="2">NrS-1 polymerase-like HBD domain-containing protein</fullName>
    </recommendedName>
</protein>
<keyword evidence="4" id="KW-1185">Reference proteome</keyword>
<evidence type="ECO:0000259" key="2">
    <source>
        <dbReference type="Pfam" id="PF22763"/>
    </source>
</evidence>
<dbReference type="EMBL" id="JACKXD010000007">
    <property type="protein sequence ID" value="MBB6647792.1"/>
    <property type="molecule type" value="Genomic_DNA"/>
</dbReference>
<feature type="region of interest" description="Disordered" evidence="1">
    <location>
        <begin position="180"/>
        <end position="212"/>
    </location>
</feature>
<dbReference type="Proteomes" id="UP000546257">
    <property type="component" value="Unassembled WGS sequence"/>
</dbReference>
<dbReference type="InterPro" id="IPR054468">
    <property type="entry name" value="NrSPol-like_HBD"/>
</dbReference>
<feature type="compositionally biased region" description="Basic and acidic residues" evidence="1">
    <location>
        <begin position="180"/>
        <end position="200"/>
    </location>
</feature>
<proteinExistence type="predicted"/>
<dbReference type="Pfam" id="PF22763">
    <property type="entry name" value="NrS1-1_pol-like_HBD"/>
    <property type="match status" value="1"/>
</dbReference>
<feature type="domain" description="NrS-1 polymerase-like HBD" evidence="2">
    <location>
        <begin position="244"/>
        <end position="309"/>
    </location>
</feature>
<sequence length="423" mass="46812">MSEPMVDEPEAIPETLRDRDQWVCWREEKRDGKPTKIPVTPGVGGFASSTDPETWTGFEAALDYTETEHADGVGFVFTDDDPIVGVDLDDCRNPETDDVDDTALDIIDRLDSYTEVSPSGTGYHILITGTLPDGRNRRGSVELYDTARFFTVTGDHVERTPTHVARRQDALTAIHREYVQEAERDTAPESEQRGDADDRSPTSGAVNVDVDLEDEDLLEKARNASNGEKFERLWNGNTAGYDSQSEADMALCCLLAFWTGGDRTQMEQLFRQSGLMREKWDEVHYADGSTYGEKTIERAIATTSEFYDPATGDDTADAHDPAVDSSPGGDAGDSGRSRAYLAEKNRLLTERVDELEATLAEKAERIDTLEAEIERLTEELASRDRESGDSQEAHTVDAGEGNNESETASVWGRTKRLFGSNSK</sequence>
<feature type="region of interest" description="Disordered" evidence="1">
    <location>
        <begin position="377"/>
        <end position="423"/>
    </location>
</feature>
<feature type="region of interest" description="Disordered" evidence="1">
    <location>
        <begin position="29"/>
        <end position="51"/>
    </location>
</feature>
<organism evidence="3 4">
    <name type="scientific">Halobellus ruber</name>
    <dbReference type="NCBI Taxonomy" id="2761102"/>
    <lineage>
        <taxon>Archaea</taxon>
        <taxon>Methanobacteriati</taxon>
        <taxon>Methanobacteriota</taxon>
        <taxon>Stenosarchaea group</taxon>
        <taxon>Halobacteria</taxon>
        <taxon>Halobacteriales</taxon>
        <taxon>Haloferacaceae</taxon>
        <taxon>Halobellus</taxon>
    </lineage>
</organism>
<name>A0A7J9SMJ9_9EURY</name>